<protein>
    <submittedName>
        <fullName evidence="2">Uncharacterized protein LOC142181817</fullName>
    </submittedName>
</protein>
<reference evidence="2" key="2">
    <citation type="submission" date="2025-08" db="UniProtKB">
        <authorList>
            <consortium name="RefSeq"/>
        </authorList>
    </citation>
    <scope>IDENTIFICATION</scope>
    <source>
        <tissue evidence="2">Leaf</tissue>
    </source>
</reference>
<name>A0AC58UPQ3_TOBAC</name>
<reference evidence="1" key="1">
    <citation type="journal article" date="2014" name="Nat. Commun.">
        <title>The tobacco genome sequence and its comparison with those of tomato and potato.</title>
        <authorList>
            <person name="Sierro N."/>
            <person name="Battey J.N."/>
            <person name="Ouadi S."/>
            <person name="Bakaher N."/>
            <person name="Bovet L."/>
            <person name="Willig A."/>
            <person name="Goepfert S."/>
            <person name="Peitsch M.C."/>
            <person name="Ivanov N.V."/>
        </authorList>
    </citation>
    <scope>NUCLEOTIDE SEQUENCE [LARGE SCALE GENOMIC DNA]</scope>
</reference>
<gene>
    <name evidence="2" type="primary">LOC142181817</name>
</gene>
<organism evidence="1 2">
    <name type="scientific">Nicotiana tabacum</name>
    <name type="common">Common tobacco</name>
    <dbReference type="NCBI Taxonomy" id="4097"/>
    <lineage>
        <taxon>Eukaryota</taxon>
        <taxon>Viridiplantae</taxon>
        <taxon>Streptophyta</taxon>
        <taxon>Embryophyta</taxon>
        <taxon>Tracheophyta</taxon>
        <taxon>Spermatophyta</taxon>
        <taxon>Magnoliopsida</taxon>
        <taxon>eudicotyledons</taxon>
        <taxon>Gunneridae</taxon>
        <taxon>Pentapetalae</taxon>
        <taxon>asterids</taxon>
        <taxon>lamiids</taxon>
        <taxon>Solanales</taxon>
        <taxon>Solanaceae</taxon>
        <taxon>Nicotianoideae</taxon>
        <taxon>Nicotianeae</taxon>
        <taxon>Nicotiana</taxon>
    </lineage>
</organism>
<evidence type="ECO:0000313" key="1">
    <source>
        <dbReference type="Proteomes" id="UP000790787"/>
    </source>
</evidence>
<sequence>MAKAYTVEKFDFHMAEVEKIDKRVKDYLMNVGYERWSNTYSTVNRTLTMTSNIVKSINAALKAAMELPVLPLLEYIRQLIGRWNITNQKNAIESFTDLGKKYDTMLSDNLEYSHRMKVTPLTSYLYSVLDKGKQKMVFLKYQTCSCRRFQLDELPCAHAWAVLKYKYIDHIEYFSVYYTRKYLLKTYEIPIYPVPDESRWKIPAKVLDVKVLPPDVTKSMGSPRKWRCKPISNEKGRFYVTVWRRRSQ</sequence>
<dbReference type="Proteomes" id="UP000790787">
    <property type="component" value="Chromosome 6"/>
</dbReference>
<keyword evidence="1" id="KW-1185">Reference proteome</keyword>
<proteinExistence type="predicted"/>
<evidence type="ECO:0000313" key="2">
    <source>
        <dbReference type="RefSeq" id="XP_075111473.1"/>
    </source>
</evidence>
<dbReference type="RefSeq" id="XP_075111473.1">
    <property type="nucleotide sequence ID" value="XM_075255372.1"/>
</dbReference>
<accession>A0AC58UPQ3</accession>